<dbReference type="EC" id="2.4.2.52" evidence="2"/>
<name>A0A2A2HF78_9EURY</name>
<dbReference type="GO" id="GO:0046917">
    <property type="term" value="F:triphosphoribosyl-dephospho-CoA synthase activity"/>
    <property type="evidence" value="ECO:0007669"/>
    <property type="project" value="UniProtKB-EC"/>
</dbReference>
<keyword evidence="2" id="KW-0808">Transferase</keyword>
<evidence type="ECO:0000313" key="4">
    <source>
        <dbReference type="Proteomes" id="UP000246004"/>
    </source>
</evidence>
<dbReference type="Proteomes" id="UP000217528">
    <property type="component" value="Unassembled WGS sequence"/>
</dbReference>
<dbReference type="PANTHER" id="PTHR42280:SF1">
    <property type="entry name" value="CITG FAMILY PROTEIN"/>
    <property type="match status" value="1"/>
</dbReference>
<protein>
    <submittedName>
        <fullName evidence="2">2-(5''-triphosphoribosyl)-3'-dephosphocoenzyme-A synthase</fullName>
        <ecNumber evidence="2">2.4.2.52</ecNumber>
    </submittedName>
</protein>
<evidence type="ECO:0000313" key="3">
    <source>
        <dbReference type="Proteomes" id="UP000217528"/>
    </source>
</evidence>
<dbReference type="Pfam" id="PF01874">
    <property type="entry name" value="CitG"/>
    <property type="match status" value="1"/>
</dbReference>
<dbReference type="GO" id="GO:0005524">
    <property type="term" value="F:ATP binding"/>
    <property type="evidence" value="ECO:0007669"/>
    <property type="project" value="InterPro"/>
</dbReference>
<dbReference type="Proteomes" id="UP000246004">
    <property type="component" value="Unassembled WGS sequence"/>
</dbReference>
<dbReference type="EMBL" id="LWMS01000045">
    <property type="protein sequence ID" value="PWL07711.1"/>
    <property type="molecule type" value="Genomic_DNA"/>
</dbReference>
<dbReference type="InterPro" id="IPR002736">
    <property type="entry name" value="CitG"/>
</dbReference>
<dbReference type="GO" id="GO:0016757">
    <property type="term" value="F:glycosyltransferase activity"/>
    <property type="evidence" value="ECO:0007669"/>
    <property type="project" value="UniProtKB-KW"/>
</dbReference>
<dbReference type="RefSeq" id="WP_095608239.1">
    <property type="nucleotide sequence ID" value="NZ_LMVN01000006.1"/>
</dbReference>
<organism evidence="1 3">
    <name type="scientific">Methanosphaera cuniculi</name>
    <dbReference type="NCBI Taxonomy" id="1077256"/>
    <lineage>
        <taxon>Archaea</taxon>
        <taxon>Methanobacteriati</taxon>
        <taxon>Methanobacteriota</taxon>
        <taxon>Methanomada group</taxon>
        <taxon>Methanobacteria</taxon>
        <taxon>Methanobacteriales</taxon>
        <taxon>Methanobacteriaceae</taxon>
        <taxon>Methanosphaera</taxon>
    </lineage>
</organism>
<dbReference type="AlphaFoldDB" id="A0A2A2HF78"/>
<dbReference type="OrthoDB" id="85890at2157"/>
<comment type="caution">
    <text evidence="1">The sequence shown here is derived from an EMBL/GenBank/DDBJ whole genome shotgun (WGS) entry which is preliminary data.</text>
</comment>
<reference evidence="2 4" key="1">
    <citation type="submission" date="2016-04" db="EMBL/GenBank/DDBJ databases">
        <title>Genome sequence of Methanosphaera cuniculi DSM 4103.</title>
        <authorList>
            <person name="Poehlein A."/>
            <person name="Seedorf H."/>
            <person name="Daniel R."/>
        </authorList>
    </citation>
    <scope>NUCLEOTIDE SEQUENCE [LARGE SCALE GENOMIC DNA]</scope>
    <source>
        <strain evidence="2 4">DSM 4103</strain>
    </source>
</reference>
<reference evidence="1 3" key="2">
    <citation type="journal article" date="2017" name="BMC Genomics">
        <title>Genomic analysis of methanogenic archaea reveals a shift towards energy conservation.</title>
        <authorList>
            <person name="Gilmore S.P."/>
            <person name="Henske J.K."/>
            <person name="Sexton J.A."/>
            <person name="Solomon K.V."/>
            <person name="Seppala S."/>
            <person name="Yoo J.I."/>
            <person name="Huyett L.M."/>
            <person name="Pressman A."/>
            <person name="Cogan J.Z."/>
            <person name="Kivenson V."/>
            <person name="Peng X."/>
            <person name="Tan Y."/>
            <person name="Valentine D.L."/>
            <person name="O'Malley M.A."/>
        </authorList>
    </citation>
    <scope>NUCLEOTIDE SEQUENCE [LARGE SCALE GENOMIC DNA]</scope>
    <source>
        <strain evidence="1 3">1R-7</strain>
    </source>
</reference>
<evidence type="ECO:0000313" key="1">
    <source>
        <dbReference type="EMBL" id="PAV07893.1"/>
    </source>
</evidence>
<keyword evidence="2" id="KW-0328">Glycosyltransferase</keyword>
<dbReference type="PANTHER" id="PTHR42280">
    <property type="entry name" value="CITG FAMILY PROTEIN"/>
    <property type="match status" value="1"/>
</dbReference>
<gene>
    <name evidence="2" type="primary">citG</name>
    <name evidence="1" type="ORF">ASJ82_06805</name>
    <name evidence="2" type="ORF">MSCUN_14640</name>
</gene>
<dbReference type="Gene3D" id="1.10.4200.10">
    <property type="entry name" value="Triphosphoribosyl-dephospho-CoA protein"/>
    <property type="match status" value="1"/>
</dbReference>
<keyword evidence="3" id="KW-1185">Reference proteome</keyword>
<dbReference type="EMBL" id="LMVN01000006">
    <property type="protein sequence ID" value="PAV07893.1"/>
    <property type="molecule type" value="Genomic_DNA"/>
</dbReference>
<sequence length="309" mass="34466">MNLSTQDIAKLGEIATLLEVSGYPKAGNVHRTRDFSNMTFEDFLISSACIRGPLNTAAYNGHKSYPYMLNQVGIGKCILESVRSTHNLTHTNTNLGISMLLIPICATFGALVDENPINNLQKTLDTIIKNTETEDAVALMKAINIADAGGLDNKPQEYDVNDSNTLDEIRDNHINIYDLLKMSQDYDKIAYELVNELPVISTYGYPTYAKYEKDYSVNDVTLEVYLTILAYNTDTLINRKYGDQTAQKVSDKACEILQNSEIASSKRLKKIKEFDTYLRKNNYNPGTTADFTAASLFVGLVDKYSITGI</sequence>
<proteinExistence type="predicted"/>
<evidence type="ECO:0000313" key="2">
    <source>
        <dbReference type="EMBL" id="PWL07711.1"/>
    </source>
</evidence>
<accession>A0A2A2HF78</accession>